<keyword evidence="3" id="KW-1185">Reference proteome</keyword>
<feature type="domain" description="DUF1570" evidence="1">
    <location>
        <begin position="215"/>
        <end position="334"/>
    </location>
</feature>
<dbReference type="OrthoDB" id="291356at2"/>
<proteinExistence type="predicted"/>
<organism evidence="2 3">
    <name type="scientific">Alienimonas californiensis</name>
    <dbReference type="NCBI Taxonomy" id="2527989"/>
    <lineage>
        <taxon>Bacteria</taxon>
        <taxon>Pseudomonadati</taxon>
        <taxon>Planctomycetota</taxon>
        <taxon>Planctomycetia</taxon>
        <taxon>Planctomycetales</taxon>
        <taxon>Planctomycetaceae</taxon>
        <taxon>Alienimonas</taxon>
    </lineage>
</organism>
<dbReference type="EMBL" id="CP036265">
    <property type="protein sequence ID" value="QDT14377.1"/>
    <property type="molecule type" value="Genomic_DNA"/>
</dbReference>
<sequence>MSVVVKVAFLLALLAATVFSGTALGREPRVRPTTGRSLIELTGPDGPVQGRLELRSDSAAWLTDDLGALHAVPLAGVRDFRRVDDRFAPLPMPAAAARLRAECEEDAAVFATRRYLVVRHASRTPGTFGAKLERTYAAATGWFARHGAPPREPEFPLIAVVHRDFDAFAEAAAAEGAAPSPRSVPRALKGYYSPQSNRLSVWEPPGGASDASFEATLVHEAVHQIAFNTGLHHRTGGTPRWVAEGLATALEAPAFLSATGSVRPSDRVNPGRLHHFRTHLHADGYLEALVCGPGGDDLTGRDSLTFYAEAWAFTFFLMHTRGDRYARYLRTVGETTAADAAADDPAARRAAFIAAFGTPPGRLEGELERFVAAL</sequence>
<protein>
    <recommendedName>
        <fullName evidence="1">DUF1570 domain-containing protein</fullName>
    </recommendedName>
</protein>
<name>A0A517P4R3_9PLAN</name>
<dbReference type="AlphaFoldDB" id="A0A517P4R3"/>
<dbReference type="InterPro" id="IPR011464">
    <property type="entry name" value="DUF1570"/>
</dbReference>
<dbReference type="Pfam" id="PF07607">
    <property type="entry name" value="DUF1570"/>
    <property type="match status" value="1"/>
</dbReference>
<reference evidence="2 3" key="1">
    <citation type="submission" date="2019-02" db="EMBL/GenBank/DDBJ databases">
        <title>Deep-cultivation of Planctomycetes and their phenomic and genomic characterization uncovers novel biology.</title>
        <authorList>
            <person name="Wiegand S."/>
            <person name="Jogler M."/>
            <person name="Boedeker C."/>
            <person name="Pinto D."/>
            <person name="Vollmers J."/>
            <person name="Rivas-Marin E."/>
            <person name="Kohn T."/>
            <person name="Peeters S.H."/>
            <person name="Heuer A."/>
            <person name="Rast P."/>
            <person name="Oberbeckmann S."/>
            <person name="Bunk B."/>
            <person name="Jeske O."/>
            <person name="Meyerdierks A."/>
            <person name="Storesund J.E."/>
            <person name="Kallscheuer N."/>
            <person name="Luecker S."/>
            <person name="Lage O.M."/>
            <person name="Pohl T."/>
            <person name="Merkel B.J."/>
            <person name="Hornburger P."/>
            <person name="Mueller R.-W."/>
            <person name="Bruemmer F."/>
            <person name="Labrenz M."/>
            <person name="Spormann A.M."/>
            <person name="Op den Camp H."/>
            <person name="Overmann J."/>
            <person name="Amann R."/>
            <person name="Jetten M.S.M."/>
            <person name="Mascher T."/>
            <person name="Medema M.H."/>
            <person name="Devos D.P."/>
            <person name="Kaster A.-K."/>
            <person name="Ovreas L."/>
            <person name="Rohde M."/>
            <person name="Galperin M.Y."/>
            <person name="Jogler C."/>
        </authorList>
    </citation>
    <scope>NUCLEOTIDE SEQUENCE [LARGE SCALE GENOMIC DNA]</scope>
    <source>
        <strain evidence="2 3">CA12</strain>
    </source>
</reference>
<evidence type="ECO:0000313" key="2">
    <source>
        <dbReference type="EMBL" id="QDT14377.1"/>
    </source>
</evidence>
<evidence type="ECO:0000313" key="3">
    <source>
        <dbReference type="Proteomes" id="UP000318741"/>
    </source>
</evidence>
<dbReference type="Proteomes" id="UP000318741">
    <property type="component" value="Chromosome"/>
</dbReference>
<accession>A0A517P4R3</accession>
<evidence type="ECO:0000259" key="1">
    <source>
        <dbReference type="Pfam" id="PF07607"/>
    </source>
</evidence>
<dbReference type="KEGG" id="acaf:CA12_04500"/>
<gene>
    <name evidence="2" type="ORF">CA12_04500</name>
</gene>